<dbReference type="InterPro" id="IPR000644">
    <property type="entry name" value="CBS_dom"/>
</dbReference>
<comment type="subcellular location">
    <subcellularLocation>
        <location evidence="1">Membrane</location>
        <topology evidence="1">Multi-pass membrane protein</topology>
    </subcellularLocation>
</comment>
<dbReference type="InterPro" id="IPR046342">
    <property type="entry name" value="CBS_dom_sf"/>
</dbReference>
<evidence type="ECO:0000256" key="1">
    <source>
        <dbReference type="ARBA" id="ARBA00004141"/>
    </source>
</evidence>
<feature type="transmembrane region" description="Helical" evidence="10">
    <location>
        <begin position="247"/>
        <end position="268"/>
    </location>
</feature>
<evidence type="ECO:0000313" key="13">
    <source>
        <dbReference type="Proteomes" id="UP001523392"/>
    </source>
</evidence>
<evidence type="ECO:0000259" key="11">
    <source>
        <dbReference type="Pfam" id="PF00571"/>
    </source>
</evidence>
<dbReference type="Pfam" id="PF00654">
    <property type="entry name" value="Voltage_CLC"/>
    <property type="match status" value="1"/>
</dbReference>
<dbReference type="RefSeq" id="WP_252956528.1">
    <property type="nucleotide sequence ID" value="NZ_JAFIRR010000237.1"/>
</dbReference>
<evidence type="ECO:0000256" key="4">
    <source>
        <dbReference type="ARBA" id="ARBA00022989"/>
    </source>
</evidence>
<keyword evidence="3 10" id="KW-0812">Transmembrane</keyword>
<keyword evidence="9" id="KW-0407">Ion channel</keyword>
<proteinExistence type="predicted"/>
<dbReference type="Gene3D" id="3.10.580.10">
    <property type="entry name" value="CBS-domain"/>
    <property type="match status" value="1"/>
</dbReference>
<evidence type="ECO:0000256" key="2">
    <source>
        <dbReference type="ARBA" id="ARBA00022448"/>
    </source>
</evidence>
<comment type="caution">
    <text evidence="12">The sequence shown here is derived from an EMBL/GenBank/DDBJ whole genome shotgun (WGS) entry which is preliminary data.</text>
</comment>
<name>A0ABT1DFX3_9PROT</name>
<dbReference type="CDD" id="cd00400">
    <property type="entry name" value="Voltage_gated_ClC"/>
    <property type="match status" value="1"/>
</dbReference>
<evidence type="ECO:0000256" key="6">
    <source>
        <dbReference type="ARBA" id="ARBA00023136"/>
    </source>
</evidence>
<feature type="transmembrane region" description="Helical" evidence="10">
    <location>
        <begin position="411"/>
        <end position="432"/>
    </location>
</feature>
<feature type="transmembrane region" description="Helical" evidence="10">
    <location>
        <begin position="349"/>
        <end position="372"/>
    </location>
</feature>
<keyword evidence="8" id="KW-0868">Chloride</keyword>
<accession>A0ABT1DFX3</accession>
<dbReference type="PRINTS" id="PR00762">
    <property type="entry name" value="CLCHANNEL"/>
</dbReference>
<evidence type="ECO:0000256" key="7">
    <source>
        <dbReference type="ARBA" id="ARBA00023173"/>
    </source>
</evidence>
<dbReference type="SUPFAM" id="SSF54631">
    <property type="entry name" value="CBS-domain pair"/>
    <property type="match status" value="1"/>
</dbReference>
<dbReference type="InterPro" id="IPR014743">
    <property type="entry name" value="Cl-channel_core"/>
</dbReference>
<evidence type="ECO:0000256" key="9">
    <source>
        <dbReference type="ARBA" id="ARBA00023303"/>
    </source>
</evidence>
<keyword evidence="2" id="KW-0813">Transport</keyword>
<dbReference type="SUPFAM" id="SSF81340">
    <property type="entry name" value="Clc chloride channel"/>
    <property type="match status" value="1"/>
</dbReference>
<feature type="transmembrane region" description="Helical" evidence="10">
    <location>
        <begin position="379"/>
        <end position="405"/>
    </location>
</feature>
<dbReference type="Pfam" id="PF00571">
    <property type="entry name" value="CBS"/>
    <property type="match status" value="1"/>
</dbReference>
<dbReference type="Proteomes" id="UP001523392">
    <property type="component" value="Unassembled WGS sequence"/>
</dbReference>
<feature type="domain" description="CBS" evidence="11">
    <location>
        <begin position="462"/>
        <end position="509"/>
    </location>
</feature>
<protein>
    <submittedName>
        <fullName evidence="12">Chloride channel protein</fullName>
    </submittedName>
</protein>
<gene>
    <name evidence="12" type="ORF">JYK14_27350</name>
</gene>
<keyword evidence="6 10" id="KW-0472">Membrane</keyword>
<evidence type="ECO:0000256" key="8">
    <source>
        <dbReference type="ARBA" id="ARBA00023214"/>
    </source>
</evidence>
<feature type="transmembrane region" description="Helical" evidence="10">
    <location>
        <begin position="321"/>
        <end position="343"/>
    </location>
</feature>
<evidence type="ECO:0000313" key="12">
    <source>
        <dbReference type="EMBL" id="MCO6419850.1"/>
    </source>
</evidence>
<dbReference type="InterPro" id="IPR001807">
    <property type="entry name" value="ClC"/>
</dbReference>
<evidence type="ECO:0000256" key="10">
    <source>
        <dbReference type="SAM" id="Phobius"/>
    </source>
</evidence>
<dbReference type="Gene3D" id="1.10.3080.10">
    <property type="entry name" value="Clc chloride channel"/>
    <property type="match status" value="1"/>
</dbReference>
<dbReference type="PANTHER" id="PTHR43427">
    <property type="entry name" value="CHLORIDE CHANNEL PROTEIN CLC-E"/>
    <property type="match status" value="1"/>
</dbReference>
<keyword evidence="5" id="KW-0406">Ion transport</keyword>
<reference evidence="12 13" key="1">
    <citation type="submission" date="2021-12" db="EMBL/GenBank/DDBJ databases">
        <title>Siccirubricoccus leaddurans sp. nov., a high concentration Zn2+ tolerance bacterium.</title>
        <authorList>
            <person name="Cao Y."/>
        </authorList>
    </citation>
    <scope>NUCLEOTIDE SEQUENCE [LARGE SCALE GENOMIC DNA]</scope>
    <source>
        <strain evidence="12 13">KC 17139</strain>
    </source>
</reference>
<evidence type="ECO:0000256" key="5">
    <source>
        <dbReference type="ARBA" id="ARBA00023065"/>
    </source>
</evidence>
<sequence length="595" mass="61851">MRPFAPHRYVRLLRHRLRRRAAFRGLVRRSEFAMVLLAAFIGVAVGLVAWGMGAAAHGLQRQLYGFGPQMRLSTATFIADWRLLLVPAAGGLALAGLNWLIRRWRPKSPVDPIEANALHGGRMSLNDAVVVGAQTIVSNGCGASVGLEAGYAQAGGGIASRLGRAFALRRADLRILVGAGAAGAIAAAFDAPLTGAFYAFELVIGTYSIAALFPVIACAVTAVLVARGLAAGTYAVETAVPSVIDNAAYPLALVVGALCGLSAILLMRGVGLAETLLARLLPSPALRLLLGGLAVGGLAQVSPVALSAGHGALHLAFVTEVPAWPVLTLLLVKALAAIISIGSGFRGGLFFASLLIGALGGKLFAGVMAMLAPPGPDALVMAVVGMSAFGAAVIGAPLAMTFLALETTGSLAVTGLVLAAVAVSGLLVRRLFGYSFATWRFHLRGEAIRSAHDVGWVNDLTVGRMMRRDPRRVPVETALENFRRLFPLGSVSQVVAVDEAGRYAGIVSVAEAHAAPPEEGLAPLLQHRGTVLLPGMNARDAIAAFELAAADALAVVEPASRRVLGLLTESHLLRRYGEEVEKRRREESGLEAGPP</sequence>
<evidence type="ECO:0000256" key="3">
    <source>
        <dbReference type="ARBA" id="ARBA00022692"/>
    </source>
</evidence>
<dbReference type="PANTHER" id="PTHR43427:SF6">
    <property type="entry name" value="CHLORIDE CHANNEL PROTEIN CLC-E"/>
    <property type="match status" value="1"/>
</dbReference>
<feature type="transmembrane region" description="Helical" evidence="10">
    <location>
        <begin position="82"/>
        <end position="101"/>
    </location>
</feature>
<dbReference type="EMBL" id="JAFIRR010000237">
    <property type="protein sequence ID" value="MCO6419850.1"/>
    <property type="molecule type" value="Genomic_DNA"/>
</dbReference>
<keyword evidence="7" id="KW-0869">Chloride channel</keyword>
<feature type="transmembrane region" description="Helical" evidence="10">
    <location>
        <begin position="175"/>
        <end position="200"/>
    </location>
</feature>
<keyword evidence="13" id="KW-1185">Reference proteome</keyword>
<feature type="transmembrane region" description="Helical" evidence="10">
    <location>
        <begin position="206"/>
        <end position="226"/>
    </location>
</feature>
<keyword evidence="4 10" id="KW-1133">Transmembrane helix</keyword>
<dbReference type="InterPro" id="IPR050368">
    <property type="entry name" value="ClC-type_chloride_channel"/>
</dbReference>
<organism evidence="12 13">
    <name type="scientific">Siccirubricoccus soli</name>
    <dbReference type="NCBI Taxonomy" id="2899147"/>
    <lineage>
        <taxon>Bacteria</taxon>
        <taxon>Pseudomonadati</taxon>
        <taxon>Pseudomonadota</taxon>
        <taxon>Alphaproteobacteria</taxon>
        <taxon>Acetobacterales</taxon>
        <taxon>Roseomonadaceae</taxon>
        <taxon>Siccirubricoccus</taxon>
    </lineage>
</organism>